<dbReference type="GO" id="GO:0009535">
    <property type="term" value="C:chloroplast thylakoid membrane"/>
    <property type="evidence" value="ECO:0007669"/>
    <property type="project" value="TreeGrafter"/>
</dbReference>
<proteinExistence type="predicted"/>
<comment type="caution">
    <text evidence="2">The sequence shown here is derived from an EMBL/GenBank/DDBJ whole genome shotgun (WGS) entry which is preliminary data.</text>
</comment>
<evidence type="ECO:0000313" key="3">
    <source>
        <dbReference type="Proteomes" id="UP000238479"/>
    </source>
</evidence>
<dbReference type="EMBL" id="PDCK01000041">
    <property type="protein sequence ID" value="PRQ44847.1"/>
    <property type="molecule type" value="Genomic_DNA"/>
</dbReference>
<feature type="domain" description="Armadillo-like repeats" evidence="1">
    <location>
        <begin position="21"/>
        <end position="83"/>
    </location>
</feature>
<dbReference type="GO" id="GO:0009941">
    <property type="term" value="C:chloroplast envelope"/>
    <property type="evidence" value="ECO:0007669"/>
    <property type="project" value="TreeGrafter"/>
</dbReference>
<organism evidence="2 3">
    <name type="scientific">Rosa chinensis</name>
    <name type="common">China rose</name>
    <dbReference type="NCBI Taxonomy" id="74649"/>
    <lineage>
        <taxon>Eukaryota</taxon>
        <taxon>Viridiplantae</taxon>
        <taxon>Streptophyta</taxon>
        <taxon>Embryophyta</taxon>
        <taxon>Tracheophyta</taxon>
        <taxon>Spermatophyta</taxon>
        <taxon>Magnoliopsida</taxon>
        <taxon>eudicotyledons</taxon>
        <taxon>Gunneridae</taxon>
        <taxon>Pentapetalae</taxon>
        <taxon>rosids</taxon>
        <taxon>fabids</taxon>
        <taxon>Rosales</taxon>
        <taxon>Rosaceae</taxon>
        <taxon>Rosoideae</taxon>
        <taxon>Rosoideae incertae sedis</taxon>
        <taxon>Rosa</taxon>
    </lineage>
</organism>
<dbReference type="Pfam" id="PF22915">
    <property type="entry name" value="ARMH5"/>
    <property type="match status" value="1"/>
</dbReference>
<keyword evidence="3" id="KW-1185">Reference proteome</keyword>
<name>A0A2P6REJ4_ROSCH</name>
<gene>
    <name evidence="2" type="ORF">RchiOBHm_Chr3g0483731</name>
</gene>
<evidence type="ECO:0000259" key="1">
    <source>
        <dbReference type="Pfam" id="PF22915"/>
    </source>
</evidence>
<accession>A0A2P6REJ4</accession>
<sequence length="105" mass="12313">MFQNGSDQITPDALKQLVQNTGFGVEEILRKYICYTLNEKPFNPDMVSNLIQLRKASLFDDSQVAKILNEISRRIVRDKGKALTYYYHHLYDLITQYSLFHIKII</sequence>
<dbReference type="Gramene" id="PRQ44847">
    <property type="protein sequence ID" value="PRQ44847"/>
    <property type="gene ID" value="RchiOBHm_Chr3g0483731"/>
</dbReference>
<dbReference type="Proteomes" id="UP000238479">
    <property type="component" value="Chromosome 3"/>
</dbReference>
<dbReference type="InterPro" id="IPR055241">
    <property type="entry name" value="Armadillo_rpt_dom"/>
</dbReference>
<dbReference type="STRING" id="74649.A0A2P6REJ4"/>
<evidence type="ECO:0000313" key="2">
    <source>
        <dbReference type="EMBL" id="PRQ44847.1"/>
    </source>
</evidence>
<protein>
    <recommendedName>
        <fullName evidence="1">Armadillo-like repeats domain-containing protein</fullName>
    </recommendedName>
</protein>
<dbReference type="AlphaFoldDB" id="A0A2P6REJ4"/>
<reference evidence="2 3" key="1">
    <citation type="journal article" date="2018" name="Nat. Genet.">
        <title>The Rosa genome provides new insights in the design of modern roses.</title>
        <authorList>
            <person name="Bendahmane M."/>
        </authorList>
    </citation>
    <scope>NUCLEOTIDE SEQUENCE [LARGE SCALE GENOMIC DNA]</scope>
    <source>
        <strain evidence="3">cv. Old Blush</strain>
    </source>
</reference>
<dbReference type="PANTHER" id="PTHR36793:SF1">
    <property type="entry name" value="RIBOSOMAL RNA SMALL SUBUNIT METHYLTRANSFERASE J"/>
    <property type="match status" value="1"/>
</dbReference>
<dbReference type="PANTHER" id="PTHR36793">
    <property type="entry name" value="RIBOSOMAL RNA SMALL SUBUNIT METHYLTRANSFERASE J"/>
    <property type="match status" value="1"/>
</dbReference>